<accession>A0AAQ3QDE3</accession>
<evidence type="ECO:0000259" key="2">
    <source>
        <dbReference type="Pfam" id="PF14372"/>
    </source>
</evidence>
<reference evidence="3 4" key="1">
    <citation type="submission" date="2023-10" db="EMBL/GenBank/DDBJ databases">
        <title>Chromosome-scale genome assembly provides insights into flower coloration mechanisms of Canna indica.</title>
        <authorList>
            <person name="Li C."/>
        </authorList>
    </citation>
    <scope>NUCLEOTIDE SEQUENCE [LARGE SCALE GENOMIC DNA]</scope>
    <source>
        <tissue evidence="3">Flower</tissue>
    </source>
</reference>
<keyword evidence="4" id="KW-1185">Reference proteome</keyword>
<evidence type="ECO:0000256" key="1">
    <source>
        <dbReference type="SAM" id="MobiDB-lite"/>
    </source>
</evidence>
<evidence type="ECO:0000313" key="3">
    <source>
        <dbReference type="EMBL" id="WOL08511.1"/>
    </source>
</evidence>
<name>A0AAQ3QDE3_9LILI</name>
<protein>
    <submittedName>
        <fullName evidence="3">Zinc finger BED domain-containing protein RICESLEEPER 2-like</fullName>
    </submittedName>
</protein>
<dbReference type="AlphaFoldDB" id="A0AAQ3QDE3"/>
<gene>
    <name evidence="3" type="ORF">Cni_G17264</name>
</gene>
<dbReference type="PANTHER" id="PTHR23272">
    <property type="entry name" value="BED FINGER-RELATED"/>
    <property type="match status" value="1"/>
</dbReference>
<proteinExistence type="predicted"/>
<dbReference type="SUPFAM" id="SSF53098">
    <property type="entry name" value="Ribonuclease H-like"/>
    <property type="match status" value="1"/>
</dbReference>
<organism evidence="3 4">
    <name type="scientific">Canna indica</name>
    <name type="common">Indian-shot</name>
    <dbReference type="NCBI Taxonomy" id="4628"/>
    <lineage>
        <taxon>Eukaryota</taxon>
        <taxon>Viridiplantae</taxon>
        <taxon>Streptophyta</taxon>
        <taxon>Embryophyta</taxon>
        <taxon>Tracheophyta</taxon>
        <taxon>Spermatophyta</taxon>
        <taxon>Magnoliopsida</taxon>
        <taxon>Liliopsida</taxon>
        <taxon>Zingiberales</taxon>
        <taxon>Cannaceae</taxon>
        <taxon>Canna</taxon>
    </lineage>
</organism>
<dbReference type="Pfam" id="PF14372">
    <property type="entry name" value="hAT-like_RNase-H"/>
    <property type="match status" value="1"/>
</dbReference>
<dbReference type="GO" id="GO:0003677">
    <property type="term" value="F:DNA binding"/>
    <property type="evidence" value="ECO:0007669"/>
    <property type="project" value="InterPro"/>
</dbReference>
<evidence type="ECO:0000313" key="4">
    <source>
        <dbReference type="Proteomes" id="UP001327560"/>
    </source>
</evidence>
<sequence length="263" mass="30417">MLGLFYDTTIRVSDSLYVTFNTFWTEISDLLSAILEWTRSDDSNVKGMGTKMKTKFDKYWGNVDRMNKIIFFAVVLDPREKFMAMEVSFCDIYGENEGTELFERVKMSLYDIFKEYKNMLQIESGHSSETSPSSTTSSKESVGEKLRWLAAWLRDNLKGEKLRWLAAWLRDNLKAKFDEDEAKFDEDADDEDDEEDFEEKYSKFNISDESAFTAELDYPILRKLKDKVLLPNEDIPTTEQPLSESVFATGKNQFGSSSSSSPF</sequence>
<feature type="region of interest" description="Disordered" evidence="1">
    <location>
        <begin position="233"/>
        <end position="263"/>
    </location>
</feature>
<feature type="domain" description="hAT-like transposase RNase-H fold" evidence="2">
    <location>
        <begin position="14"/>
        <end position="116"/>
    </location>
</feature>
<dbReference type="InterPro" id="IPR025525">
    <property type="entry name" value="hAT-like_transposase_RNase-H"/>
</dbReference>
<dbReference type="EMBL" id="CP136894">
    <property type="protein sequence ID" value="WOL08511.1"/>
    <property type="molecule type" value="Genomic_DNA"/>
</dbReference>
<dbReference type="Proteomes" id="UP001327560">
    <property type="component" value="Chromosome 5"/>
</dbReference>
<dbReference type="PANTHER" id="PTHR23272:SF193">
    <property type="entry name" value="OS07G0624100 PROTEIN"/>
    <property type="match status" value="1"/>
</dbReference>
<dbReference type="InterPro" id="IPR012337">
    <property type="entry name" value="RNaseH-like_sf"/>
</dbReference>